<dbReference type="PANTHER" id="PTHR43689:SF8">
    <property type="entry name" value="ALPHA_BETA-HYDROLASES SUPERFAMILY PROTEIN"/>
    <property type="match status" value="1"/>
</dbReference>
<accession>A0A1G6WS31</accession>
<dbReference type="Gene3D" id="3.40.50.1820">
    <property type="entry name" value="alpha/beta hydrolase"/>
    <property type="match status" value="1"/>
</dbReference>
<dbReference type="PANTHER" id="PTHR43689">
    <property type="entry name" value="HYDROLASE"/>
    <property type="match status" value="1"/>
</dbReference>
<dbReference type="EMBL" id="FMZO01000012">
    <property type="protein sequence ID" value="SDD68692.1"/>
    <property type="molecule type" value="Genomic_DNA"/>
</dbReference>
<dbReference type="Pfam" id="PF12146">
    <property type="entry name" value="Hydrolase_4"/>
    <property type="match status" value="1"/>
</dbReference>
<reference evidence="3" key="1">
    <citation type="submission" date="2016-10" db="EMBL/GenBank/DDBJ databases">
        <authorList>
            <person name="Varghese N."/>
            <person name="Submissions S."/>
        </authorList>
    </citation>
    <scope>NUCLEOTIDE SEQUENCE [LARGE SCALE GENOMIC DNA]</scope>
    <source>
        <strain evidence="3">DSM 25811 / CCM 8410 / LMG 26954 / E90</strain>
    </source>
</reference>
<dbReference type="InterPro" id="IPR022742">
    <property type="entry name" value="Hydrolase_4"/>
</dbReference>
<dbReference type="InterPro" id="IPR029058">
    <property type="entry name" value="AB_hydrolase_fold"/>
</dbReference>
<protein>
    <submittedName>
        <fullName evidence="2">Alpha/beta hydrolase family protein</fullName>
    </submittedName>
</protein>
<dbReference type="OrthoDB" id="9785847at2"/>
<proteinExistence type="predicted"/>
<evidence type="ECO:0000259" key="1">
    <source>
        <dbReference type="Pfam" id="PF12146"/>
    </source>
</evidence>
<feature type="domain" description="Serine aminopeptidase S33" evidence="1">
    <location>
        <begin position="76"/>
        <end position="177"/>
    </location>
</feature>
<dbReference type="AlphaFoldDB" id="A0A1G6WS31"/>
<keyword evidence="3" id="KW-1185">Reference proteome</keyword>
<sequence>MKLQNFIKELYKARIRALALISKKRAGDTAFRIFCTPIGKGNYTLTPLLRSAGQLSLQFGQYHLKGYQWNKGAGRKLLIAHGFRSHTQRFEHLVPLLIEKGYEVVAFDAPAHGLSSGKQINAIDYTQLVSVLAHLYGPFDAYIGHSFGGLAVTLAVSELPQPGPVKIVLFAPASDTVGLAATFLKQMEITDPEVHRHFYNNVIRLSGKDLGWFTIRRCLPALNGAILWIHDQEDRITPIQEALEIQRLAPPNIRFIFTRGLGHSKIYRDTAVLKEVAAFL</sequence>
<dbReference type="STRING" id="1285928.SAMN04487894_11211"/>
<name>A0A1G6WS31_NIADE</name>
<dbReference type="Proteomes" id="UP000198757">
    <property type="component" value="Unassembled WGS sequence"/>
</dbReference>
<dbReference type="RefSeq" id="WP_090391731.1">
    <property type="nucleotide sequence ID" value="NZ_FMZO01000012.1"/>
</dbReference>
<evidence type="ECO:0000313" key="3">
    <source>
        <dbReference type="Proteomes" id="UP000198757"/>
    </source>
</evidence>
<evidence type="ECO:0000313" key="2">
    <source>
        <dbReference type="EMBL" id="SDD68692.1"/>
    </source>
</evidence>
<dbReference type="SUPFAM" id="SSF53474">
    <property type="entry name" value="alpha/beta-Hydrolases"/>
    <property type="match status" value="1"/>
</dbReference>
<dbReference type="GO" id="GO:0016787">
    <property type="term" value="F:hydrolase activity"/>
    <property type="evidence" value="ECO:0007669"/>
    <property type="project" value="UniProtKB-KW"/>
</dbReference>
<gene>
    <name evidence="2" type="ORF">SAMN04487894_11211</name>
</gene>
<organism evidence="2 3">
    <name type="scientific">Niabella drilacis (strain DSM 25811 / CCM 8410 / CCUG 62505 / LMG 26954 / E90)</name>
    <dbReference type="NCBI Taxonomy" id="1285928"/>
    <lineage>
        <taxon>Bacteria</taxon>
        <taxon>Pseudomonadati</taxon>
        <taxon>Bacteroidota</taxon>
        <taxon>Chitinophagia</taxon>
        <taxon>Chitinophagales</taxon>
        <taxon>Chitinophagaceae</taxon>
        <taxon>Niabella</taxon>
    </lineage>
</organism>
<keyword evidence="2" id="KW-0378">Hydrolase</keyword>